<dbReference type="GO" id="GO:0043186">
    <property type="term" value="C:P granule"/>
    <property type="evidence" value="ECO:0007669"/>
    <property type="project" value="TreeGrafter"/>
</dbReference>
<dbReference type="OMA" id="HEEREPY"/>
<keyword evidence="16" id="KW-1185">Reference proteome</keyword>
<dbReference type="InParanoid" id="B0W494"/>
<keyword evidence="7 11" id="KW-0238">DNA-binding</keyword>
<keyword evidence="5" id="KW-0963">Cytoplasm</keyword>
<dbReference type="OrthoDB" id="24555at2759"/>
<dbReference type="Pfam" id="PF09011">
    <property type="entry name" value="HMG_box_2"/>
    <property type="match status" value="1"/>
</dbReference>
<dbReference type="GO" id="GO:0005634">
    <property type="term" value="C:nucleus"/>
    <property type="evidence" value="ECO:0007669"/>
    <property type="project" value="UniProtKB-SubCell"/>
</dbReference>
<keyword evidence="6" id="KW-0221">Differentiation</keyword>
<name>B0W494_CULQU</name>
<dbReference type="PANTHER" id="PTHR21358">
    <property type="entry name" value="PROTEIN MAELSTROM HOMOLOG"/>
    <property type="match status" value="1"/>
</dbReference>
<dbReference type="HOGENOM" id="CLU_030062_0_0_1"/>
<dbReference type="EnsemblMetazoa" id="CPIJ001997-RA">
    <property type="protein sequence ID" value="CPIJ001997-PA"/>
    <property type="gene ID" value="CPIJ001997"/>
</dbReference>
<feature type="compositionally biased region" description="Basic and acidic residues" evidence="12">
    <location>
        <begin position="454"/>
        <end position="471"/>
    </location>
</feature>
<dbReference type="VEuPathDB" id="VectorBase:CQUJHB016836"/>
<reference evidence="14" key="1">
    <citation type="submission" date="2007-03" db="EMBL/GenBank/DDBJ databases">
        <title>Annotation of Culex pipiens quinquefasciatus.</title>
        <authorList>
            <consortium name="The Broad Institute Genome Sequencing Platform"/>
            <person name="Atkinson P.W."/>
            <person name="Hemingway J."/>
            <person name="Christensen B.M."/>
            <person name="Higgs S."/>
            <person name="Kodira C."/>
            <person name="Hannick L."/>
            <person name="Megy K."/>
            <person name="O'Leary S."/>
            <person name="Pearson M."/>
            <person name="Haas B.J."/>
            <person name="Mauceli E."/>
            <person name="Wortman J.R."/>
            <person name="Lee N.H."/>
            <person name="Guigo R."/>
            <person name="Stanke M."/>
            <person name="Alvarado L."/>
            <person name="Amedeo P."/>
            <person name="Antoine C.H."/>
            <person name="Arensburger P."/>
            <person name="Bidwell S.L."/>
            <person name="Crawford M."/>
            <person name="Camaro F."/>
            <person name="Devon K."/>
            <person name="Engels R."/>
            <person name="Hammond M."/>
            <person name="Howarth C."/>
            <person name="Koehrsen M."/>
            <person name="Lawson D."/>
            <person name="Montgomery P."/>
            <person name="Nene V."/>
            <person name="Nusbaum C."/>
            <person name="Puiu D."/>
            <person name="Romero-Severson J."/>
            <person name="Severson D.W."/>
            <person name="Shumway M."/>
            <person name="Sisk P."/>
            <person name="Stolte C."/>
            <person name="Zeng Q."/>
            <person name="Eisenstadt E."/>
            <person name="Fraser-Liggett C."/>
            <person name="Strausberg R."/>
            <person name="Galagan J."/>
            <person name="Birren B."/>
            <person name="Collins F.H."/>
        </authorList>
    </citation>
    <scope>NUCLEOTIDE SEQUENCE [LARGE SCALE GENOMIC DNA]</scope>
    <source>
        <strain evidence="14">JHB</strain>
    </source>
</reference>
<evidence type="ECO:0000256" key="1">
    <source>
        <dbReference type="ARBA" id="ARBA00004123"/>
    </source>
</evidence>
<feature type="DNA-binding region" description="HMG box" evidence="11">
    <location>
        <begin position="9"/>
        <end position="79"/>
    </location>
</feature>
<dbReference type="GO" id="GO:0030154">
    <property type="term" value="P:cell differentiation"/>
    <property type="evidence" value="ECO:0007669"/>
    <property type="project" value="UniProtKB-KW"/>
</dbReference>
<dbReference type="EMBL" id="DS231836">
    <property type="protein sequence ID" value="EDS33179.1"/>
    <property type="molecule type" value="Genomic_DNA"/>
</dbReference>
<dbReference type="Gene3D" id="1.10.30.10">
    <property type="entry name" value="High mobility group box domain"/>
    <property type="match status" value="1"/>
</dbReference>
<proteinExistence type="inferred from homology"/>
<dbReference type="InterPro" id="IPR009071">
    <property type="entry name" value="HMG_box_dom"/>
</dbReference>
<evidence type="ECO:0000256" key="7">
    <source>
        <dbReference type="ARBA" id="ARBA00023125"/>
    </source>
</evidence>
<evidence type="ECO:0000256" key="8">
    <source>
        <dbReference type="ARBA" id="ARBA00023158"/>
    </source>
</evidence>
<keyword evidence="10" id="KW-0469">Meiosis</keyword>
<feature type="compositionally biased region" description="Basic and acidic residues" evidence="12">
    <location>
        <begin position="487"/>
        <end position="530"/>
    </location>
</feature>
<dbReference type="CDD" id="cd21992">
    <property type="entry name" value="HMG-box_MAEL"/>
    <property type="match status" value="1"/>
</dbReference>
<keyword evidence="4" id="KW-0217">Developmental protein</keyword>
<evidence type="ECO:0000256" key="2">
    <source>
        <dbReference type="ARBA" id="ARBA00004496"/>
    </source>
</evidence>
<evidence type="ECO:0000256" key="10">
    <source>
        <dbReference type="ARBA" id="ARBA00023254"/>
    </source>
</evidence>
<evidence type="ECO:0000256" key="6">
    <source>
        <dbReference type="ARBA" id="ARBA00022782"/>
    </source>
</evidence>
<dbReference type="Pfam" id="PF13017">
    <property type="entry name" value="Maelstrom"/>
    <property type="match status" value="1"/>
</dbReference>
<feature type="compositionally biased region" description="Basic and acidic residues" evidence="12">
    <location>
        <begin position="388"/>
        <end position="403"/>
    </location>
</feature>
<evidence type="ECO:0000256" key="4">
    <source>
        <dbReference type="ARBA" id="ARBA00022473"/>
    </source>
</evidence>
<dbReference type="VEuPathDB" id="VectorBase:CPIJ001997"/>
<dbReference type="InterPro" id="IPR039259">
    <property type="entry name" value="Protein_maelstrom"/>
</dbReference>
<dbReference type="InterPro" id="IPR024970">
    <property type="entry name" value="Maelstrom"/>
</dbReference>
<dbReference type="PANTHER" id="PTHR21358:SF4">
    <property type="entry name" value="PROTEIN MAELSTROM HOMOLOG"/>
    <property type="match status" value="1"/>
</dbReference>
<dbReference type="GO" id="GO:0007283">
    <property type="term" value="P:spermatogenesis"/>
    <property type="evidence" value="ECO:0007669"/>
    <property type="project" value="TreeGrafter"/>
</dbReference>
<dbReference type="GO" id="GO:0045892">
    <property type="term" value="P:negative regulation of DNA-templated transcription"/>
    <property type="evidence" value="ECO:0007669"/>
    <property type="project" value="TreeGrafter"/>
</dbReference>
<dbReference type="GO" id="GO:0043565">
    <property type="term" value="F:sequence-specific DNA binding"/>
    <property type="evidence" value="ECO:0007669"/>
    <property type="project" value="TreeGrafter"/>
</dbReference>
<evidence type="ECO:0000313" key="16">
    <source>
        <dbReference type="Proteomes" id="UP000002320"/>
    </source>
</evidence>
<evidence type="ECO:0000313" key="14">
    <source>
        <dbReference type="EMBL" id="EDS33179.1"/>
    </source>
</evidence>
<dbReference type="FunCoup" id="B0W494">
    <property type="interactions" value="49"/>
</dbReference>
<evidence type="ECO:0000313" key="15">
    <source>
        <dbReference type="EnsemblMetazoa" id="CPIJ001997-PA"/>
    </source>
</evidence>
<feature type="domain" description="HMG box" evidence="13">
    <location>
        <begin position="9"/>
        <end position="79"/>
    </location>
</feature>
<dbReference type="Proteomes" id="UP000002320">
    <property type="component" value="Unassembled WGS sequence"/>
</dbReference>
<reference evidence="15" key="2">
    <citation type="submission" date="2021-02" db="UniProtKB">
        <authorList>
            <consortium name="EnsemblMetazoa"/>
        </authorList>
    </citation>
    <scope>IDENTIFICATION</scope>
    <source>
        <strain evidence="15">JHB</strain>
    </source>
</reference>
<dbReference type="InterPro" id="IPR036910">
    <property type="entry name" value="HMG_box_dom_sf"/>
</dbReference>
<dbReference type="AlphaFoldDB" id="B0W494"/>
<feature type="region of interest" description="Disordered" evidence="12">
    <location>
        <begin position="386"/>
        <end position="624"/>
    </location>
</feature>
<evidence type="ECO:0000256" key="12">
    <source>
        <dbReference type="SAM" id="MobiDB-lite"/>
    </source>
</evidence>
<feature type="compositionally biased region" description="Low complexity" evidence="12">
    <location>
        <begin position="404"/>
        <end position="417"/>
    </location>
</feature>
<dbReference type="GO" id="GO:0060964">
    <property type="term" value="P:regulation of miRNA-mediated gene silencing"/>
    <property type="evidence" value="ECO:0007669"/>
    <property type="project" value="InterPro"/>
</dbReference>
<dbReference type="KEGG" id="cqu:CpipJ_CPIJ001997"/>
<dbReference type="STRING" id="7176.B0W494"/>
<keyword evidence="8" id="KW-0943">RNA-mediated gene silencing</keyword>
<accession>B0W494</accession>
<feature type="compositionally biased region" description="Basic and acidic residues" evidence="12">
    <location>
        <begin position="558"/>
        <end position="569"/>
    </location>
</feature>
<evidence type="ECO:0000256" key="3">
    <source>
        <dbReference type="ARBA" id="ARBA00007057"/>
    </source>
</evidence>
<evidence type="ECO:0000259" key="13">
    <source>
        <dbReference type="PROSITE" id="PS50118"/>
    </source>
</evidence>
<evidence type="ECO:0000256" key="11">
    <source>
        <dbReference type="PROSITE-ProRule" id="PRU00267"/>
    </source>
</evidence>
<dbReference type="GO" id="GO:0034587">
    <property type="term" value="P:piRNA processing"/>
    <property type="evidence" value="ECO:0007669"/>
    <property type="project" value="TreeGrafter"/>
</dbReference>
<dbReference type="SUPFAM" id="SSF47095">
    <property type="entry name" value="HMG-box"/>
    <property type="match status" value="1"/>
</dbReference>
<dbReference type="GO" id="GO:0007140">
    <property type="term" value="P:male meiotic nuclear division"/>
    <property type="evidence" value="ECO:0007669"/>
    <property type="project" value="TreeGrafter"/>
</dbReference>
<evidence type="ECO:0000256" key="9">
    <source>
        <dbReference type="ARBA" id="ARBA00023242"/>
    </source>
</evidence>
<feature type="compositionally biased region" description="Low complexity" evidence="12">
    <location>
        <begin position="472"/>
        <end position="486"/>
    </location>
</feature>
<sequence length="624" mass="70767">MAPRRHNKNRQPKGPYYFFMMEYKKKKEAEGYTFRGGAFELQSKASPHWNRMSHEEREPYQKMAQQHREFLRENGERYTSQGVPLSVVEAEQKAKEQKADTIKNTIAGMLDAGVASNELEKVEFFFISFAYFCVTSNGTYIPAEMGLVRYSLRDGVKDRLHMFIDPGKLPLGFSYDAKVHSESDHGLPIPPDAMGEKDNDEIVLRLFNFLSQGEKMPPLFTETTEIKMVENILKGILTQANMDENTLLVCPLSELFYQLKRATESFGMDIKTFPSVHIAQAIIQKDVYEYSKDISCDFHEEKGNGKYCPLSKCVRWAFIISDSCCLDLSIEMKPGRHLPLNADTDLCNTTAIGDTSSYISTQFDNCSFVSSSEVTHLTNPKLSKLPKSHYEKYDDDRMKDRYMSSRPSSSAASSSYSERVKVKDEYPALNDSMASSSSRTRDSRTPWGAASSSYRRDPSPSSRSTRDRRDYSPSSRGTRDYSPSSRSTRDRRDRDYDRYRRDSPDRRRDERSSSSRRERDRYRGRDESPDYTRGGRGSPDYTRGGRASPDYTRGGGRIKQERRSPDSSDRPSTSSARPSGGYGRGSLVAPPEPPRSPPGSDAFSSKDFPELGAVRSAGRGQLSK</sequence>
<protein>
    <recommendedName>
        <fullName evidence="13">HMG box domain-containing protein</fullName>
    </recommendedName>
</protein>
<feature type="compositionally biased region" description="Low complexity" evidence="12">
    <location>
        <begin position="570"/>
        <end position="579"/>
    </location>
</feature>
<comment type="subcellular location">
    <subcellularLocation>
        <location evidence="2">Cytoplasm</location>
    </subcellularLocation>
    <subcellularLocation>
        <location evidence="1">Nucleus</location>
    </subcellularLocation>
</comment>
<gene>
    <name evidence="15" type="primary">6033030</name>
    <name evidence="14" type="ORF">CpipJ_CPIJ001997</name>
</gene>
<evidence type="ECO:0000256" key="5">
    <source>
        <dbReference type="ARBA" id="ARBA00022490"/>
    </source>
</evidence>
<dbReference type="eggNOG" id="ENOG502QTQB">
    <property type="taxonomic scope" value="Eukaryota"/>
</dbReference>
<dbReference type="PROSITE" id="PS50118">
    <property type="entry name" value="HMG_BOX_2"/>
    <property type="match status" value="1"/>
</dbReference>
<comment type="similarity">
    <text evidence="3">Belongs to the maelstrom family.</text>
</comment>
<keyword evidence="9 11" id="KW-0539">Nucleus</keyword>
<organism>
    <name type="scientific">Culex quinquefasciatus</name>
    <name type="common">Southern house mosquito</name>
    <name type="synonym">Culex pungens</name>
    <dbReference type="NCBI Taxonomy" id="7176"/>
    <lineage>
        <taxon>Eukaryota</taxon>
        <taxon>Metazoa</taxon>
        <taxon>Ecdysozoa</taxon>
        <taxon>Arthropoda</taxon>
        <taxon>Hexapoda</taxon>
        <taxon>Insecta</taxon>
        <taxon>Pterygota</taxon>
        <taxon>Neoptera</taxon>
        <taxon>Endopterygota</taxon>
        <taxon>Diptera</taxon>
        <taxon>Nematocera</taxon>
        <taxon>Culicoidea</taxon>
        <taxon>Culicidae</taxon>
        <taxon>Culicinae</taxon>
        <taxon>Culicini</taxon>
        <taxon>Culex</taxon>
        <taxon>Culex</taxon>
    </lineage>
</organism>